<dbReference type="SUPFAM" id="SSF56059">
    <property type="entry name" value="Glutathione synthetase ATP-binding domain-like"/>
    <property type="match status" value="1"/>
</dbReference>
<dbReference type="InterPro" id="IPR011761">
    <property type="entry name" value="ATP-grasp"/>
</dbReference>
<sequence>MHIIVVERKTHFRYRNPGCLVLNNREFITRPDLVQAKRAKIINLSKDYSYLGYGYYCSLLAEARSQKVIPSVKTILELRERSIYSHTLPELDELLRQQVKKLVMLPSAPFVLHIFFGRTDDPRFPDLARRVFDEFRAPMLRLNISPEDGWHIASIRPMALSDLKPEQEEFFELALETYTRSSWRTPKAKPAAKYSLAILHNPADALPPSDKRTLQKFIRIGEQMGVEVELIEKKDYSELAEYDALFIRETTALDHHTFRFAKKAENEGMAVIDDPTSILRCTNKVYLSELLKANKIPTPKTVVLDNRGIEAIEQEIPYPIILKIPDGSFSRGIVKAENRQQLQDAAARLLRESDVILAQEYLYTDFDWRIGILRGQAIYACQYFMSRGHWQIVKHADSGRFTEGGYRTLPIEEAPADVVELALKAAGLIGNGLYGVDLKQTPKGVVVIEVNDNPSINQGEEDAILKDDLYRRIIQEFIRRLEERPGGAAENGGSAVSLPQTVVPATTAAPSPAQIAAQVAAKVAAEVAAKIAAEVSSQVAQAIYNAARPQAVAGEDSGEQPDLPLPFTRK</sequence>
<dbReference type="PANTHER" id="PTHR21621">
    <property type="entry name" value="RIBOSOMAL PROTEIN S6 MODIFICATION PROTEIN"/>
    <property type="match status" value="1"/>
</dbReference>
<dbReference type="Pfam" id="PF14401">
    <property type="entry name" value="RLAN"/>
    <property type="match status" value="1"/>
</dbReference>
<keyword evidence="1" id="KW-0547">Nucleotide-binding</keyword>
<dbReference type="Gene3D" id="3.30.1490.20">
    <property type="entry name" value="ATP-grasp fold, A domain"/>
    <property type="match status" value="1"/>
</dbReference>
<keyword evidence="5" id="KW-1185">Reference proteome</keyword>
<organism evidence="4 5">
    <name type="scientific">Ferrovibrio xuzhouensis</name>
    <dbReference type="NCBI Taxonomy" id="1576914"/>
    <lineage>
        <taxon>Bacteria</taxon>
        <taxon>Pseudomonadati</taxon>
        <taxon>Pseudomonadota</taxon>
        <taxon>Alphaproteobacteria</taxon>
        <taxon>Rhodospirillales</taxon>
        <taxon>Rhodospirillaceae</taxon>
        <taxon>Ferrovibrio</taxon>
    </lineage>
</organism>
<dbReference type="Pfam" id="PF08443">
    <property type="entry name" value="RimK"/>
    <property type="match status" value="1"/>
</dbReference>
<dbReference type="RefSeq" id="WP_379729072.1">
    <property type="nucleotide sequence ID" value="NZ_JBHRYJ010000004.1"/>
</dbReference>
<protein>
    <submittedName>
        <fullName evidence="4">RimK family protein</fullName>
    </submittedName>
</protein>
<accession>A0ABV7VJZ8</accession>
<feature type="domain" description="ATP-grasp" evidence="3">
    <location>
        <begin position="288"/>
        <end position="478"/>
    </location>
</feature>
<proteinExistence type="predicted"/>
<dbReference type="InterPro" id="IPR025839">
    <property type="entry name" value="RLAN_dom"/>
</dbReference>
<dbReference type="Gene3D" id="3.30.470.20">
    <property type="entry name" value="ATP-grasp fold, B domain"/>
    <property type="match status" value="1"/>
</dbReference>
<evidence type="ECO:0000256" key="2">
    <source>
        <dbReference type="SAM" id="MobiDB-lite"/>
    </source>
</evidence>
<dbReference type="PANTHER" id="PTHR21621:SF0">
    <property type="entry name" value="BETA-CITRYLGLUTAMATE SYNTHASE B-RELATED"/>
    <property type="match status" value="1"/>
</dbReference>
<dbReference type="InterPro" id="IPR013651">
    <property type="entry name" value="ATP-grasp_RimK-type"/>
</dbReference>
<keyword evidence="1" id="KW-0067">ATP-binding</keyword>
<feature type="region of interest" description="Disordered" evidence="2">
    <location>
        <begin position="549"/>
        <end position="570"/>
    </location>
</feature>
<name>A0ABV7VJZ8_9PROT</name>
<comment type="caution">
    <text evidence="4">The sequence shown here is derived from an EMBL/GenBank/DDBJ whole genome shotgun (WGS) entry which is preliminary data.</text>
</comment>
<dbReference type="InterPro" id="IPR013815">
    <property type="entry name" value="ATP_grasp_subdomain_1"/>
</dbReference>
<evidence type="ECO:0000259" key="3">
    <source>
        <dbReference type="PROSITE" id="PS50975"/>
    </source>
</evidence>
<dbReference type="Proteomes" id="UP001595711">
    <property type="component" value="Unassembled WGS sequence"/>
</dbReference>
<evidence type="ECO:0000313" key="5">
    <source>
        <dbReference type="Proteomes" id="UP001595711"/>
    </source>
</evidence>
<dbReference type="EMBL" id="JBHRYJ010000004">
    <property type="protein sequence ID" value="MFC3677524.1"/>
    <property type="molecule type" value="Genomic_DNA"/>
</dbReference>
<evidence type="ECO:0000256" key="1">
    <source>
        <dbReference type="PROSITE-ProRule" id="PRU00409"/>
    </source>
</evidence>
<gene>
    <name evidence="4" type="ORF">ACFOOQ_18360</name>
</gene>
<reference evidence="5" key="1">
    <citation type="journal article" date="2019" name="Int. J. Syst. Evol. Microbiol.">
        <title>The Global Catalogue of Microorganisms (GCM) 10K type strain sequencing project: providing services to taxonomists for standard genome sequencing and annotation.</title>
        <authorList>
            <consortium name="The Broad Institute Genomics Platform"/>
            <consortium name="The Broad Institute Genome Sequencing Center for Infectious Disease"/>
            <person name="Wu L."/>
            <person name="Ma J."/>
        </authorList>
    </citation>
    <scope>NUCLEOTIDE SEQUENCE [LARGE SCALE GENOMIC DNA]</scope>
    <source>
        <strain evidence="5">KCTC 42182</strain>
    </source>
</reference>
<dbReference type="PROSITE" id="PS50975">
    <property type="entry name" value="ATP_GRASP"/>
    <property type="match status" value="1"/>
</dbReference>
<evidence type="ECO:0000313" key="4">
    <source>
        <dbReference type="EMBL" id="MFC3677524.1"/>
    </source>
</evidence>